<evidence type="ECO:0008006" key="4">
    <source>
        <dbReference type="Google" id="ProtNLM"/>
    </source>
</evidence>
<reference evidence="2" key="1">
    <citation type="submission" date="2020-09" db="EMBL/GenBank/DDBJ databases">
        <authorList>
            <person name="Kikuchi T."/>
        </authorList>
    </citation>
    <scope>NUCLEOTIDE SEQUENCE</scope>
    <source>
        <strain evidence="2">SH1</strain>
    </source>
</reference>
<name>A0A811LPW9_9BILA</name>
<dbReference type="EMBL" id="CAJFDH010000006">
    <property type="protein sequence ID" value="CAD5229127.1"/>
    <property type="molecule type" value="Genomic_DNA"/>
</dbReference>
<evidence type="ECO:0000313" key="2">
    <source>
        <dbReference type="EMBL" id="CAD5229127.1"/>
    </source>
</evidence>
<gene>
    <name evidence="2" type="ORF">BOKJ2_LOCUS13186</name>
</gene>
<comment type="caution">
    <text evidence="2">The sequence shown here is derived from an EMBL/GenBank/DDBJ whole genome shotgun (WGS) entry which is preliminary data.</text>
</comment>
<organism evidence="2 3">
    <name type="scientific">Bursaphelenchus okinawaensis</name>
    <dbReference type="NCBI Taxonomy" id="465554"/>
    <lineage>
        <taxon>Eukaryota</taxon>
        <taxon>Metazoa</taxon>
        <taxon>Ecdysozoa</taxon>
        <taxon>Nematoda</taxon>
        <taxon>Chromadorea</taxon>
        <taxon>Rhabditida</taxon>
        <taxon>Tylenchina</taxon>
        <taxon>Tylenchomorpha</taxon>
        <taxon>Aphelenchoidea</taxon>
        <taxon>Aphelenchoididae</taxon>
        <taxon>Bursaphelenchus</taxon>
    </lineage>
</organism>
<sequence length="78" mass="8935">MGMSRISVYCLVLSLNVLLLTALPTNARTPLISSFNFQPANGLFSGYRRSSEFLQKRDIDDIYQMDPYELGIKFGRRK</sequence>
<feature type="chain" id="PRO_5044131754" description="Neuropeptide-Like Protein" evidence="1">
    <location>
        <begin position="28"/>
        <end position="78"/>
    </location>
</feature>
<dbReference type="OrthoDB" id="10422873at2759"/>
<accession>A0A811LPW9</accession>
<dbReference type="AlphaFoldDB" id="A0A811LPW9"/>
<keyword evidence="1" id="KW-0732">Signal</keyword>
<keyword evidence="3" id="KW-1185">Reference proteome</keyword>
<evidence type="ECO:0000256" key="1">
    <source>
        <dbReference type="SAM" id="SignalP"/>
    </source>
</evidence>
<evidence type="ECO:0000313" key="3">
    <source>
        <dbReference type="Proteomes" id="UP000614601"/>
    </source>
</evidence>
<protein>
    <recommendedName>
        <fullName evidence="4">Neuropeptide-Like Protein</fullName>
    </recommendedName>
</protein>
<proteinExistence type="predicted"/>
<dbReference type="Proteomes" id="UP000614601">
    <property type="component" value="Unassembled WGS sequence"/>
</dbReference>
<dbReference type="Proteomes" id="UP000783686">
    <property type="component" value="Unassembled WGS sequence"/>
</dbReference>
<feature type="signal peptide" evidence="1">
    <location>
        <begin position="1"/>
        <end position="27"/>
    </location>
</feature>
<dbReference type="EMBL" id="CAJFCW020000006">
    <property type="protein sequence ID" value="CAG9125851.1"/>
    <property type="molecule type" value="Genomic_DNA"/>
</dbReference>